<dbReference type="EMBL" id="JAPDDP010000103">
    <property type="protein sequence ID" value="MDA0185214.1"/>
    <property type="molecule type" value="Genomic_DNA"/>
</dbReference>
<feature type="coiled-coil region" evidence="1">
    <location>
        <begin position="112"/>
        <end position="139"/>
    </location>
</feature>
<keyword evidence="3" id="KW-1185">Reference proteome</keyword>
<sequence>MSRPELTLFSYEVMGLVGETGAGPHDLLQMARRGRILDWAGESQYYVEPKRLAKLGYLEAQPAPGRTRARTVYTLTDRGREALREWARTPVTVTPLKSEPLLRLLIADLVGEEATREALATLRADLADLQERLDASDAAAETLPHRAHNLQLVNRFLRGFLELHEELIDGVSAPPAPD</sequence>
<dbReference type="RefSeq" id="WP_270029704.1">
    <property type="nucleotide sequence ID" value="NZ_JAPDDP010000103.1"/>
</dbReference>
<evidence type="ECO:0000313" key="2">
    <source>
        <dbReference type="EMBL" id="MDA0185214.1"/>
    </source>
</evidence>
<dbReference type="AlphaFoldDB" id="A0A9X3NH01"/>
<keyword evidence="1" id="KW-0175">Coiled coil</keyword>
<protein>
    <submittedName>
        <fullName evidence="2">Helix-turn-helix transcriptional regulator</fullName>
    </submittedName>
</protein>
<dbReference type="InterPro" id="IPR036390">
    <property type="entry name" value="WH_DNA-bd_sf"/>
</dbReference>
<gene>
    <name evidence="2" type="ORF">OJ997_33225</name>
</gene>
<name>A0A9X3NH01_9ACTN</name>
<reference evidence="2" key="1">
    <citation type="submission" date="2022-10" db="EMBL/GenBank/DDBJ databases">
        <title>The WGS of Solirubrobacter phytolaccae KCTC 29190.</title>
        <authorList>
            <person name="Jiang Z."/>
        </authorList>
    </citation>
    <scope>NUCLEOTIDE SEQUENCE</scope>
    <source>
        <strain evidence="2">KCTC 29190</strain>
    </source>
</reference>
<evidence type="ECO:0000256" key="1">
    <source>
        <dbReference type="SAM" id="Coils"/>
    </source>
</evidence>
<comment type="caution">
    <text evidence="2">The sequence shown here is derived from an EMBL/GenBank/DDBJ whole genome shotgun (WGS) entry which is preliminary data.</text>
</comment>
<organism evidence="2 3">
    <name type="scientific">Solirubrobacter phytolaccae</name>
    <dbReference type="NCBI Taxonomy" id="1404360"/>
    <lineage>
        <taxon>Bacteria</taxon>
        <taxon>Bacillati</taxon>
        <taxon>Actinomycetota</taxon>
        <taxon>Thermoleophilia</taxon>
        <taxon>Solirubrobacterales</taxon>
        <taxon>Solirubrobacteraceae</taxon>
        <taxon>Solirubrobacter</taxon>
    </lineage>
</organism>
<accession>A0A9X3NH01</accession>
<dbReference type="Gene3D" id="1.10.10.10">
    <property type="entry name" value="Winged helix-like DNA-binding domain superfamily/Winged helix DNA-binding domain"/>
    <property type="match status" value="1"/>
</dbReference>
<evidence type="ECO:0000313" key="3">
    <source>
        <dbReference type="Proteomes" id="UP001147653"/>
    </source>
</evidence>
<dbReference type="InterPro" id="IPR036388">
    <property type="entry name" value="WH-like_DNA-bd_sf"/>
</dbReference>
<dbReference type="Proteomes" id="UP001147653">
    <property type="component" value="Unassembled WGS sequence"/>
</dbReference>
<dbReference type="SUPFAM" id="SSF46785">
    <property type="entry name" value="Winged helix' DNA-binding domain"/>
    <property type="match status" value="1"/>
</dbReference>
<proteinExistence type="predicted"/>